<dbReference type="PANTHER" id="PTHR13759:SF1">
    <property type="entry name" value="TWINFILIN"/>
    <property type="match status" value="1"/>
</dbReference>
<dbReference type="GO" id="GO:0051015">
    <property type="term" value="F:actin filament binding"/>
    <property type="evidence" value="ECO:0007669"/>
    <property type="project" value="TreeGrafter"/>
</dbReference>
<keyword evidence="5" id="KW-0677">Repeat</keyword>
<dbReference type="InParanoid" id="H2ZMN4"/>
<dbReference type="InterPro" id="IPR002108">
    <property type="entry name" value="ADF-H"/>
</dbReference>
<comment type="function">
    <text evidence="9">Actin-binding protein involved in motile and morphological processes. Inhibits actin polymerization, likely by sequestering G-actin.</text>
</comment>
<comment type="similarity">
    <text evidence="3">Belongs to the actin-binding proteins ADF family. Twinfilin subfamily.</text>
</comment>
<evidence type="ECO:0000256" key="2">
    <source>
        <dbReference type="ARBA" id="ARBA00004544"/>
    </source>
</evidence>
<dbReference type="InterPro" id="IPR029006">
    <property type="entry name" value="ADF-H/Gelsolin-like_dom_sf"/>
</dbReference>
<protein>
    <recommendedName>
        <fullName evidence="10">Twinfilin</fullName>
    </recommendedName>
</protein>
<dbReference type="Gene3D" id="3.40.20.10">
    <property type="entry name" value="Severin"/>
    <property type="match status" value="2"/>
</dbReference>
<dbReference type="GO" id="GO:0030016">
    <property type="term" value="C:myofibril"/>
    <property type="evidence" value="ECO:0007669"/>
    <property type="project" value="TreeGrafter"/>
</dbReference>
<dbReference type="STRING" id="51511.ENSCSAVP00000018850"/>
<dbReference type="AlphaFoldDB" id="H2ZMN4"/>
<dbReference type="GO" id="GO:0051016">
    <property type="term" value="P:barbed-end actin filament capping"/>
    <property type="evidence" value="ECO:0007669"/>
    <property type="project" value="TreeGrafter"/>
</dbReference>
<dbReference type="Proteomes" id="UP000007875">
    <property type="component" value="Unassembled WGS sequence"/>
</dbReference>
<organism evidence="12 13">
    <name type="scientific">Ciona savignyi</name>
    <name type="common">Pacific transparent sea squirt</name>
    <dbReference type="NCBI Taxonomy" id="51511"/>
    <lineage>
        <taxon>Eukaryota</taxon>
        <taxon>Metazoa</taxon>
        <taxon>Chordata</taxon>
        <taxon>Tunicata</taxon>
        <taxon>Ascidiacea</taxon>
        <taxon>Phlebobranchia</taxon>
        <taxon>Cionidae</taxon>
        <taxon>Ciona</taxon>
    </lineage>
</organism>
<dbReference type="Pfam" id="PF00241">
    <property type="entry name" value="Cofilin_ADF"/>
    <property type="match status" value="2"/>
</dbReference>
<reference evidence="12" key="2">
    <citation type="submission" date="2025-08" db="UniProtKB">
        <authorList>
            <consortium name="Ensembl"/>
        </authorList>
    </citation>
    <scope>IDENTIFICATION</scope>
</reference>
<dbReference type="OMA" id="YNREMPP"/>
<evidence type="ECO:0000256" key="7">
    <source>
        <dbReference type="ARBA" id="ARBA00023212"/>
    </source>
</evidence>
<dbReference type="SUPFAM" id="SSF55753">
    <property type="entry name" value="Actin depolymerizing proteins"/>
    <property type="match status" value="2"/>
</dbReference>
<keyword evidence="4" id="KW-0963">Cytoplasm</keyword>
<dbReference type="GO" id="GO:0030042">
    <property type="term" value="P:actin filament depolymerization"/>
    <property type="evidence" value="ECO:0007669"/>
    <property type="project" value="TreeGrafter"/>
</dbReference>
<feature type="domain" description="ADF-H" evidence="11">
    <location>
        <begin position="4"/>
        <end position="137"/>
    </location>
</feature>
<dbReference type="HOGENOM" id="CLU_031995_1_0_1"/>
<evidence type="ECO:0000256" key="1">
    <source>
        <dbReference type="ARBA" id="ARBA00004245"/>
    </source>
</evidence>
<evidence type="ECO:0000256" key="9">
    <source>
        <dbReference type="ARBA" id="ARBA00056419"/>
    </source>
</evidence>
<dbReference type="GO" id="GO:0010591">
    <property type="term" value="P:regulation of lamellipodium assembly"/>
    <property type="evidence" value="ECO:0007669"/>
    <property type="project" value="TreeGrafter"/>
</dbReference>
<evidence type="ECO:0000259" key="11">
    <source>
        <dbReference type="PROSITE" id="PS51263"/>
    </source>
</evidence>
<dbReference type="GO" id="GO:0005938">
    <property type="term" value="C:cell cortex"/>
    <property type="evidence" value="ECO:0007669"/>
    <property type="project" value="UniProtKB-SubCell"/>
</dbReference>
<evidence type="ECO:0000256" key="10">
    <source>
        <dbReference type="ARBA" id="ARBA00069496"/>
    </source>
</evidence>
<dbReference type="GO" id="GO:0010976">
    <property type="term" value="P:positive regulation of neuron projection development"/>
    <property type="evidence" value="ECO:0007669"/>
    <property type="project" value="TreeGrafter"/>
</dbReference>
<comment type="subcellular location">
    <subcellularLocation>
        <location evidence="2">Cytoplasm</location>
        <location evidence="2">Cell cortex</location>
    </subcellularLocation>
    <subcellularLocation>
        <location evidence="1">Cytoplasm</location>
        <location evidence="1">Cytoskeleton</location>
    </subcellularLocation>
</comment>
<dbReference type="FunFam" id="3.40.20.10:FF:000007">
    <property type="entry name" value="Twinfilin-1 isoform 1"/>
    <property type="match status" value="1"/>
</dbReference>
<dbReference type="SMART" id="SM00102">
    <property type="entry name" value="ADF"/>
    <property type="match status" value="2"/>
</dbReference>
<keyword evidence="6" id="KW-0009">Actin-binding</keyword>
<feature type="domain" description="ADF-H" evidence="11">
    <location>
        <begin position="175"/>
        <end position="309"/>
    </location>
</feature>
<evidence type="ECO:0000256" key="6">
    <source>
        <dbReference type="ARBA" id="ARBA00023203"/>
    </source>
</evidence>
<name>H2ZMN4_CIOSA</name>
<evidence type="ECO:0000313" key="12">
    <source>
        <dbReference type="Ensembl" id="ENSCSAVP00000018850.1"/>
    </source>
</evidence>
<keyword evidence="7" id="KW-0206">Cytoskeleton</keyword>
<evidence type="ECO:0000256" key="4">
    <source>
        <dbReference type="ARBA" id="ARBA00022490"/>
    </source>
</evidence>
<dbReference type="CDD" id="cd11285">
    <property type="entry name" value="ADF_Twf-N_like"/>
    <property type="match status" value="1"/>
</dbReference>
<dbReference type="eggNOG" id="KOG1747">
    <property type="taxonomic scope" value="Eukaryota"/>
</dbReference>
<dbReference type="GO" id="GO:0005884">
    <property type="term" value="C:actin filament"/>
    <property type="evidence" value="ECO:0007669"/>
    <property type="project" value="TreeGrafter"/>
</dbReference>
<dbReference type="CDD" id="cd11284">
    <property type="entry name" value="ADF_Twf-C_like"/>
    <property type="match status" value="1"/>
</dbReference>
<keyword evidence="13" id="KW-1185">Reference proteome</keyword>
<dbReference type="FunFam" id="3.40.20.10:FF:000042">
    <property type="entry name" value="Actin depolymerizing protein"/>
    <property type="match status" value="1"/>
</dbReference>
<reference evidence="13" key="1">
    <citation type="submission" date="2003-08" db="EMBL/GenBank/DDBJ databases">
        <authorList>
            <person name="Birren B."/>
            <person name="Nusbaum C."/>
            <person name="Abebe A."/>
            <person name="Abouelleil A."/>
            <person name="Adekoya E."/>
            <person name="Ait-zahra M."/>
            <person name="Allen N."/>
            <person name="Allen T."/>
            <person name="An P."/>
            <person name="Anderson M."/>
            <person name="Anderson S."/>
            <person name="Arachchi H."/>
            <person name="Armbruster J."/>
            <person name="Bachantsang P."/>
            <person name="Baldwin J."/>
            <person name="Barry A."/>
            <person name="Bayul T."/>
            <person name="Blitshsteyn B."/>
            <person name="Bloom T."/>
            <person name="Blye J."/>
            <person name="Boguslavskiy L."/>
            <person name="Borowsky M."/>
            <person name="Boukhgalter B."/>
            <person name="Brunache A."/>
            <person name="Butler J."/>
            <person name="Calixte N."/>
            <person name="Calvo S."/>
            <person name="Camarata J."/>
            <person name="Campo K."/>
            <person name="Chang J."/>
            <person name="Cheshatsang Y."/>
            <person name="Citroen M."/>
            <person name="Collymore A."/>
            <person name="Considine T."/>
            <person name="Cook A."/>
            <person name="Cooke P."/>
            <person name="Corum B."/>
            <person name="Cuomo C."/>
            <person name="David R."/>
            <person name="Dawoe T."/>
            <person name="Degray S."/>
            <person name="Dodge S."/>
            <person name="Dooley K."/>
            <person name="Dorje P."/>
            <person name="Dorjee K."/>
            <person name="Dorris L."/>
            <person name="Duffey N."/>
            <person name="Dupes A."/>
            <person name="Elkins T."/>
            <person name="Engels R."/>
            <person name="Erickson J."/>
            <person name="Farina A."/>
            <person name="Faro S."/>
            <person name="Ferreira P."/>
            <person name="Fischer H."/>
            <person name="Fitzgerald M."/>
            <person name="Foley K."/>
            <person name="Gage D."/>
            <person name="Galagan J."/>
            <person name="Gearin G."/>
            <person name="Gnerre S."/>
            <person name="Gnirke A."/>
            <person name="Goyette A."/>
            <person name="Graham J."/>
            <person name="Grandbois E."/>
            <person name="Gyaltsen K."/>
            <person name="Hafez N."/>
            <person name="Hagopian D."/>
            <person name="Hagos B."/>
            <person name="Hall J."/>
            <person name="Hatcher B."/>
            <person name="Heller A."/>
            <person name="Higgins H."/>
            <person name="Honan T."/>
            <person name="Horn A."/>
            <person name="Houde N."/>
            <person name="Hughes L."/>
            <person name="Hulme W."/>
            <person name="Husby E."/>
            <person name="Iliev I."/>
            <person name="Jaffe D."/>
            <person name="Jones C."/>
            <person name="Kamal M."/>
            <person name="Kamat A."/>
            <person name="Kamvysselis M."/>
            <person name="Karlsson E."/>
            <person name="Kells C."/>
            <person name="Kieu A."/>
            <person name="Kisner P."/>
            <person name="Kodira C."/>
            <person name="Kulbokas E."/>
            <person name="Labutti K."/>
            <person name="Lama D."/>
            <person name="Landers T."/>
            <person name="Leger J."/>
            <person name="Levine S."/>
            <person name="Lewis D."/>
            <person name="Lewis T."/>
            <person name="Lindblad-toh K."/>
            <person name="Liu X."/>
            <person name="Lokyitsang T."/>
            <person name="Lokyitsang Y."/>
            <person name="Lucien O."/>
            <person name="Lui A."/>
            <person name="Ma L.J."/>
            <person name="Mabbitt R."/>
            <person name="Macdonald J."/>
            <person name="Maclean C."/>
            <person name="Major J."/>
            <person name="Manning J."/>
            <person name="Marabella R."/>
            <person name="Maru K."/>
            <person name="Matthews C."/>
            <person name="Mauceli E."/>
            <person name="Mccarthy M."/>
            <person name="Mcdonough S."/>
            <person name="Mcghee T."/>
            <person name="Meldrim J."/>
            <person name="Meneus L."/>
            <person name="Mesirov J."/>
            <person name="Mihalev A."/>
            <person name="Mihova T."/>
            <person name="Mikkelsen T."/>
            <person name="Mlenga V."/>
            <person name="Moru K."/>
            <person name="Mozes J."/>
            <person name="Mulrain L."/>
            <person name="Munson G."/>
            <person name="Naylor J."/>
            <person name="Newes C."/>
            <person name="Nguyen C."/>
            <person name="Nguyen N."/>
            <person name="Nguyen T."/>
            <person name="Nicol R."/>
            <person name="Nielsen C."/>
            <person name="Nizzari M."/>
            <person name="Norbu C."/>
            <person name="Norbu N."/>
            <person name="O'donnell P."/>
            <person name="Okoawo O."/>
            <person name="O'leary S."/>
            <person name="Omotosho B."/>
            <person name="O'neill K."/>
            <person name="Osman S."/>
            <person name="Parker S."/>
            <person name="Perrin D."/>
            <person name="Phunkhang P."/>
            <person name="Piqani B."/>
            <person name="Purcell S."/>
            <person name="Rachupka T."/>
            <person name="Ramasamy U."/>
            <person name="Rameau R."/>
            <person name="Ray V."/>
            <person name="Raymond C."/>
            <person name="Retta R."/>
            <person name="Richardson S."/>
            <person name="Rise C."/>
            <person name="Rodriguez J."/>
            <person name="Rogers J."/>
            <person name="Rogov P."/>
            <person name="Rutman M."/>
            <person name="Schupbach R."/>
            <person name="Seaman C."/>
            <person name="Settipalli S."/>
            <person name="Sharpe T."/>
            <person name="Sheridan J."/>
            <person name="Sherpa N."/>
            <person name="Shi J."/>
            <person name="Smirnov S."/>
            <person name="Smith C."/>
            <person name="Sougnez C."/>
            <person name="Spencer B."/>
            <person name="Stalker J."/>
            <person name="Stange-thomann N."/>
            <person name="Stavropoulos S."/>
            <person name="Stetson K."/>
            <person name="Stone C."/>
            <person name="Stone S."/>
            <person name="Stubbs M."/>
            <person name="Talamas J."/>
            <person name="Tchuinga P."/>
            <person name="Tenzing P."/>
            <person name="Tesfaye S."/>
            <person name="Theodore J."/>
            <person name="Thoulutsang Y."/>
            <person name="Topham K."/>
            <person name="Towey S."/>
            <person name="Tsamla T."/>
            <person name="Tsomo N."/>
            <person name="Vallee D."/>
            <person name="Vassiliev H."/>
            <person name="Venkataraman V."/>
            <person name="Vinson J."/>
            <person name="Vo A."/>
            <person name="Wade C."/>
            <person name="Wang S."/>
            <person name="Wangchuk T."/>
            <person name="Wangdi T."/>
            <person name="Whittaker C."/>
            <person name="Wilkinson J."/>
            <person name="Wu Y."/>
            <person name="Wyman D."/>
            <person name="Yadav S."/>
            <person name="Yang S."/>
            <person name="Yang X."/>
            <person name="Yeager S."/>
            <person name="Yee E."/>
            <person name="Young G."/>
            <person name="Zainoun J."/>
            <person name="Zembeck L."/>
            <person name="Zimmer A."/>
            <person name="Zody M."/>
            <person name="Lander E."/>
        </authorList>
    </citation>
    <scope>NUCLEOTIDE SEQUENCE [LARGE SCALE GENOMIC DNA]</scope>
</reference>
<dbReference type="GeneTree" id="ENSGT00530000063868"/>
<evidence type="ECO:0000256" key="3">
    <source>
        <dbReference type="ARBA" id="ARBA00009557"/>
    </source>
</evidence>
<dbReference type="GO" id="GO:0003785">
    <property type="term" value="F:actin monomer binding"/>
    <property type="evidence" value="ECO:0007669"/>
    <property type="project" value="TreeGrafter"/>
</dbReference>
<sequence>MSHQTGISCNEDLKEVFRDCTTDGRTRVVKIAIKHEALECSKCVNKLSDSWEEDYDKVVSSLLVDKQPCYLMFQLQDKNNWLFIVFSPDDSPTREKMLYAATRSTLKSEFGTGFITDELFGNTKSDVSYQGFQEFLTHKNAPPPLTEAEQELKILDESECRSEITVSTRHQTVQGLAFPITHDAQHAIYDFKEGICNHVELNVDLDKETIFKVSTSTFGASDLDAAISKDRAGYHLYNYSHRYDNKDVTSKFFIYSMPGSKVPIKARMLYSSCKAPFLDSLTQDFKIQIDKRVRYVQKMKYNNFLNNSN</sequence>
<dbReference type="PANTHER" id="PTHR13759">
    <property type="entry name" value="TWINFILIN"/>
    <property type="match status" value="1"/>
</dbReference>
<dbReference type="InterPro" id="IPR028458">
    <property type="entry name" value="Twinfilin"/>
</dbReference>
<reference evidence="12" key="3">
    <citation type="submission" date="2025-09" db="UniProtKB">
        <authorList>
            <consortium name="Ensembl"/>
        </authorList>
    </citation>
    <scope>IDENTIFICATION</scope>
</reference>
<evidence type="ECO:0000256" key="8">
    <source>
        <dbReference type="ARBA" id="ARBA00038532"/>
    </source>
</evidence>
<comment type="subunit">
    <text evidence="8">Interacts with G-actin; ADP-actin form.</text>
</comment>
<evidence type="ECO:0000313" key="13">
    <source>
        <dbReference type="Proteomes" id="UP000007875"/>
    </source>
</evidence>
<proteinExistence type="inferred from homology"/>
<dbReference type="PROSITE" id="PS51263">
    <property type="entry name" value="ADF_H"/>
    <property type="match status" value="2"/>
</dbReference>
<accession>H2ZMN4</accession>
<dbReference type="Ensembl" id="ENSCSAVT00000019056.1">
    <property type="protein sequence ID" value="ENSCSAVP00000018850.1"/>
    <property type="gene ID" value="ENSCSAVG00000011077.1"/>
</dbReference>
<evidence type="ECO:0000256" key="5">
    <source>
        <dbReference type="ARBA" id="ARBA00022737"/>
    </source>
</evidence>